<dbReference type="PANTHER" id="PTHR21074">
    <property type="entry name" value="IQ AND UBIQUITIN-LIKE DOMAIN-CONTAINING PROTEIN"/>
    <property type="match status" value="1"/>
</dbReference>
<dbReference type="GO" id="GO:0060271">
    <property type="term" value="P:cilium assembly"/>
    <property type="evidence" value="ECO:0007669"/>
    <property type="project" value="TreeGrafter"/>
</dbReference>
<keyword evidence="2" id="KW-1185">Reference proteome</keyword>
<dbReference type="CDD" id="cd17061">
    <property type="entry name" value="Ubl_IQUB"/>
    <property type="match status" value="1"/>
</dbReference>
<evidence type="ECO:0000313" key="3">
    <source>
        <dbReference type="RefSeq" id="XP_012684923.2"/>
    </source>
</evidence>
<dbReference type="KEGG" id="char:105901953"/>
<dbReference type="Pfam" id="PF25805">
    <property type="entry name" value="IQUB"/>
    <property type="match status" value="1"/>
</dbReference>
<dbReference type="InterPro" id="IPR000626">
    <property type="entry name" value="Ubiquitin-like_dom"/>
</dbReference>
<proteinExistence type="predicted"/>
<sequence>MNNYVAMSEQEAGATNPEMAEYAPEVLNESVSENGTQTEEVQDAQLIPTNICPTFLTSGEIGPRVMAEESSTQAQDHQEVASHVRVTSDLGNSTASVKIMLMPEGHMMTIAFTIGVTTRELKDHFANELKVPSEIIRLSLDGKTVGDNQTLIDLGVQPHGTIQLEMTSSDPERHPIRPVKPQQYNMSDVITVRVQTEAGTYQDAVVEIERATRKKAFLGGYRHKITNTEFHHAAVQTMAKRKPDRGVETFSRDTQTVDTKNQAQQCANNTSTQMTKIGCYMSSMEDKLISSGPYVTAHKHHSKRLKAVITLQTYFRRWLAKRLTSLLRKDREFRRIWLEQDEAQKKQEKEDYIKAEHHRRMHPQNKGDFDLLYNALENWRKEETEQIENSALSGPEQRAALCALLEKETQLIASIGRHRIVAGERNQSTAVEAFLDKCAAPKKWRAFDGRITEMDTQFTLRARELRDLYTSINLRYLSPEERMDVLLTLKHTVKEHDCVLTQNIVELIDRETDLLIRSVKEVNLEGLRKRIATLLLQYIKTPSFNPQVTKRLKIPQDPAKLRKNIYFCRGCNSYLRSTDFPLTANARVVGQCRRCSELDNVARHREDFSHYKNILRRLRKAEAERNPDAKIPYLLQEHDLRYLVDVVWGAQSALSAWDSLHDLSLVRWEQLWEWSPWNCILLTKNEAAAHLKVDSIEKAYGVVFIRNVKHRHTMARKYFSQIPLMTEYLHDVDSKPAAHSKLLVARPVATVTK</sequence>
<dbReference type="RefSeq" id="XP_012684923.2">
    <property type="nucleotide sequence ID" value="XM_012829469.3"/>
</dbReference>
<dbReference type="GO" id="GO:0001669">
    <property type="term" value="C:acrosomal vesicle"/>
    <property type="evidence" value="ECO:0007669"/>
    <property type="project" value="TreeGrafter"/>
</dbReference>
<dbReference type="AlphaFoldDB" id="A0A6P3VYV8"/>
<gene>
    <name evidence="3" type="primary">iqub</name>
</gene>
<dbReference type="GO" id="GO:0030317">
    <property type="term" value="P:flagellated sperm motility"/>
    <property type="evidence" value="ECO:0007669"/>
    <property type="project" value="TreeGrafter"/>
</dbReference>
<dbReference type="GO" id="GO:0031514">
    <property type="term" value="C:motile cilium"/>
    <property type="evidence" value="ECO:0007669"/>
    <property type="project" value="TreeGrafter"/>
</dbReference>
<reference evidence="3" key="1">
    <citation type="submission" date="2025-08" db="UniProtKB">
        <authorList>
            <consortium name="RefSeq"/>
        </authorList>
    </citation>
    <scope>IDENTIFICATION</scope>
</reference>
<feature type="domain" description="Ubiquitin-like" evidence="1">
    <location>
        <begin position="95"/>
        <end position="171"/>
    </location>
</feature>
<dbReference type="SMART" id="SM00213">
    <property type="entry name" value="UBQ"/>
    <property type="match status" value="1"/>
</dbReference>
<dbReference type="Proteomes" id="UP000515152">
    <property type="component" value="Chromosome 3"/>
</dbReference>
<evidence type="ECO:0000259" key="1">
    <source>
        <dbReference type="PROSITE" id="PS50053"/>
    </source>
</evidence>
<dbReference type="CTD" id="154865"/>
<dbReference type="InterPro" id="IPR037695">
    <property type="entry name" value="IQUB"/>
</dbReference>
<name>A0A6P3VYV8_CLUHA</name>
<dbReference type="SUPFAM" id="SSF54236">
    <property type="entry name" value="Ubiquitin-like"/>
    <property type="match status" value="1"/>
</dbReference>
<dbReference type="InterPro" id="IPR029071">
    <property type="entry name" value="Ubiquitin-like_domsf"/>
</dbReference>
<dbReference type="InterPro" id="IPR057887">
    <property type="entry name" value="IQUB_helical"/>
</dbReference>
<dbReference type="PROSITE" id="PS50096">
    <property type="entry name" value="IQ"/>
    <property type="match status" value="1"/>
</dbReference>
<evidence type="ECO:0000313" key="2">
    <source>
        <dbReference type="Proteomes" id="UP000515152"/>
    </source>
</evidence>
<accession>A0A6P3VYV8</accession>
<organism evidence="2 3">
    <name type="scientific">Clupea harengus</name>
    <name type="common">Atlantic herring</name>
    <dbReference type="NCBI Taxonomy" id="7950"/>
    <lineage>
        <taxon>Eukaryota</taxon>
        <taxon>Metazoa</taxon>
        <taxon>Chordata</taxon>
        <taxon>Craniata</taxon>
        <taxon>Vertebrata</taxon>
        <taxon>Euteleostomi</taxon>
        <taxon>Actinopterygii</taxon>
        <taxon>Neopterygii</taxon>
        <taxon>Teleostei</taxon>
        <taxon>Clupei</taxon>
        <taxon>Clupeiformes</taxon>
        <taxon>Clupeoidei</taxon>
        <taxon>Clupeidae</taxon>
        <taxon>Clupea</taxon>
    </lineage>
</organism>
<dbReference type="PROSITE" id="PS50053">
    <property type="entry name" value="UBIQUITIN_2"/>
    <property type="match status" value="1"/>
</dbReference>
<dbReference type="OrthoDB" id="10265862at2759"/>
<protein>
    <submittedName>
        <fullName evidence="3">IQ and ubiquitin-like domain-containing protein</fullName>
    </submittedName>
</protein>
<dbReference type="Gene3D" id="3.10.20.90">
    <property type="entry name" value="Phosphatidylinositol 3-kinase Catalytic Subunit, Chain A, domain 1"/>
    <property type="match status" value="1"/>
</dbReference>
<dbReference type="PANTHER" id="PTHR21074:SF0">
    <property type="entry name" value="IQ AND UBIQUITIN-LIKE DOMAIN-CONTAINING PROTEIN"/>
    <property type="match status" value="1"/>
</dbReference>
<dbReference type="GeneID" id="105901953"/>